<accession>A0A0C1Y414</accession>
<sequence>MSDEDIQYDDDAPRTDRAFWADADVITPKRRAKELKSMTFDPDLYQWFEQRAQKLKVPTQTLMHEVLESYKKHHLKDS</sequence>
<dbReference type="EMBL" id="JTHE02000003">
    <property type="protein sequence ID" value="NEV68039.1"/>
    <property type="molecule type" value="Genomic_DNA"/>
</dbReference>
<comment type="caution">
    <text evidence="1">The sequence shown here is derived from an EMBL/GenBank/DDBJ whole genome shotgun (WGS) entry which is preliminary data.</text>
</comment>
<gene>
    <name evidence="1" type="ORF">QQ91_013040</name>
</gene>
<evidence type="ECO:0000313" key="1">
    <source>
        <dbReference type="EMBL" id="NEV68039.1"/>
    </source>
</evidence>
<organism evidence="1">
    <name type="scientific">Lyngbya confervoides BDU141951</name>
    <dbReference type="NCBI Taxonomy" id="1574623"/>
    <lineage>
        <taxon>Bacteria</taxon>
        <taxon>Bacillati</taxon>
        <taxon>Cyanobacteriota</taxon>
        <taxon>Cyanophyceae</taxon>
        <taxon>Oscillatoriophycideae</taxon>
        <taxon>Oscillatoriales</taxon>
        <taxon>Microcoleaceae</taxon>
        <taxon>Lyngbya</taxon>
    </lineage>
</organism>
<proteinExistence type="predicted"/>
<name>A0A0C1Y414_9CYAN</name>
<protein>
    <submittedName>
        <fullName evidence="1">Uncharacterized protein</fullName>
    </submittedName>
</protein>
<reference evidence="1" key="1">
    <citation type="submission" date="2014-11" db="EMBL/GenBank/DDBJ databases">
        <authorList>
            <person name="Malar M.C."/>
            <person name="Sen D."/>
            <person name="Tripathy S."/>
        </authorList>
    </citation>
    <scope>NUCLEOTIDE SEQUENCE</scope>
    <source>
        <strain evidence="1">BDU141951</strain>
    </source>
</reference>
<reference evidence="1" key="3">
    <citation type="submission" date="2020-02" db="EMBL/GenBank/DDBJ databases">
        <authorList>
            <person name="Sarangi A.N."/>
            <person name="Ghosh S."/>
            <person name="Mukherjee M."/>
            <person name="Tripathy S."/>
        </authorList>
    </citation>
    <scope>NUCLEOTIDE SEQUENCE</scope>
    <source>
        <strain evidence="1">BDU141951</strain>
    </source>
</reference>
<reference evidence="1" key="2">
    <citation type="journal article" date="2015" name="Genome Announc.">
        <title>Draft Genome Sequence of Filamentous Marine Cyanobacterium Lyngbya confervoides Strain BDU141951.</title>
        <authorList>
            <person name="Chandrababunaidu M.M."/>
            <person name="Sen D."/>
            <person name="Tripathy S."/>
        </authorList>
    </citation>
    <scope>NUCLEOTIDE SEQUENCE</scope>
    <source>
        <strain evidence="1">BDU141951</strain>
    </source>
</reference>
<dbReference type="AlphaFoldDB" id="A0A0C1Y414"/>